<keyword evidence="2" id="KW-1185">Reference proteome</keyword>
<dbReference type="EMBL" id="CP007032">
    <property type="protein sequence ID" value="AHF06324.1"/>
    <property type="molecule type" value="Genomic_DNA"/>
</dbReference>
<dbReference type="KEGG" id="dmt:DESME_04050"/>
<dbReference type="eggNOG" id="ENOG5033EMF">
    <property type="taxonomic scope" value="Bacteria"/>
</dbReference>
<dbReference type="RefSeq" id="WP_006715176.1">
    <property type="nucleotide sequence ID" value="NZ_CP007032.1"/>
</dbReference>
<dbReference type="HOGENOM" id="CLU_196839_1_0_9"/>
<dbReference type="STRING" id="871968.DESME_04050"/>
<dbReference type="OrthoDB" id="5359740at2"/>
<reference evidence="1 2" key="1">
    <citation type="submission" date="2013-12" db="EMBL/GenBank/DDBJ databases">
        <authorList>
            <consortium name="DOE Joint Genome Institute"/>
            <person name="Smidt H."/>
            <person name="Huntemann M."/>
            <person name="Han J."/>
            <person name="Chen A."/>
            <person name="Kyrpides N."/>
            <person name="Mavromatis K."/>
            <person name="Markowitz V."/>
            <person name="Palaniappan K."/>
            <person name="Ivanova N."/>
            <person name="Schaumberg A."/>
            <person name="Pati A."/>
            <person name="Liolios K."/>
            <person name="Nordberg H.P."/>
            <person name="Cantor M.N."/>
            <person name="Hua S.X."/>
            <person name="Woyke T."/>
        </authorList>
    </citation>
    <scope>NUCLEOTIDE SEQUENCE [LARGE SCALE GENOMIC DNA]</scope>
    <source>
        <strain evidence="2">DSM 15288</strain>
    </source>
</reference>
<evidence type="ECO:0000313" key="2">
    <source>
        <dbReference type="Proteomes" id="UP000010847"/>
    </source>
</evidence>
<proteinExistence type="predicted"/>
<dbReference type="Proteomes" id="UP000010847">
    <property type="component" value="Chromosome"/>
</dbReference>
<accession>W0EAT4</accession>
<organism evidence="1 2">
    <name type="scientific">Desulfitobacterium metallireducens DSM 15288</name>
    <dbReference type="NCBI Taxonomy" id="871968"/>
    <lineage>
        <taxon>Bacteria</taxon>
        <taxon>Bacillati</taxon>
        <taxon>Bacillota</taxon>
        <taxon>Clostridia</taxon>
        <taxon>Eubacteriales</taxon>
        <taxon>Desulfitobacteriaceae</taxon>
        <taxon>Desulfitobacterium</taxon>
    </lineage>
</organism>
<protein>
    <submittedName>
        <fullName evidence="1">Uncharacterized protein</fullName>
    </submittedName>
</protein>
<name>W0EAT4_9FIRM</name>
<dbReference type="AlphaFoldDB" id="W0EAT4"/>
<gene>
    <name evidence="1" type="ORF">DESME_04050</name>
</gene>
<sequence>MWTLNSKGEKEFVGGKEDWEGAAKAAANCLVFKEDVEEELVADELRSCYNCRNRRWTSMSFVCYGSK</sequence>
<evidence type="ECO:0000313" key="1">
    <source>
        <dbReference type="EMBL" id="AHF06324.1"/>
    </source>
</evidence>